<feature type="chain" id="PRO_5028504471" description="NAD(P)(+)--arginine ADP-ribosyltransferase" evidence="10">
    <location>
        <begin position="17"/>
        <end position="281"/>
    </location>
</feature>
<dbReference type="Proteomes" id="UP000515129">
    <property type="component" value="Linkage group LG28B"/>
</dbReference>
<dbReference type="GeneID" id="113067795"/>
<keyword evidence="8" id="KW-1015">Disulfide bond</keyword>
<evidence type="ECO:0000256" key="8">
    <source>
        <dbReference type="ARBA" id="ARBA00023157"/>
    </source>
</evidence>
<dbReference type="Pfam" id="PF01129">
    <property type="entry name" value="ART"/>
    <property type="match status" value="1"/>
</dbReference>
<comment type="catalytic activity">
    <reaction evidence="9 10">
        <text>L-arginyl-[protein] + NAD(+) = N(omega)-(ADP-D-ribosyl)-L-arginyl-[protein] + nicotinamide + H(+)</text>
        <dbReference type="Rhea" id="RHEA:19149"/>
        <dbReference type="Rhea" id="RHEA-COMP:10532"/>
        <dbReference type="Rhea" id="RHEA-COMP:15087"/>
        <dbReference type="ChEBI" id="CHEBI:15378"/>
        <dbReference type="ChEBI" id="CHEBI:17154"/>
        <dbReference type="ChEBI" id="CHEBI:29965"/>
        <dbReference type="ChEBI" id="CHEBI:57540"/>
        <dbReference type="ChEBI" id="CHEBI:142554"/>
        <dbReference type="EC" id="2.4.2.31"/>
    </reaction>
</comment>
<keyword evidence="7 10" id="KW-0520">NAD</keyword>
<comment type="similarity">
    <text evidence="1 10">Belongs to the Arg-specific ADP-ribosyltransferase family.</text>
</comment>
<evidence type="ECO:0000256" key="6">
    <source>
        <dbReference type="ARBA" id="ARBA00022857"/>
    </source>
</evidence>
<evidence type="ECO:0000313" key="12">
    <source>
        <dbReference type="RefSeq" id="XP_026096049.1"/>
    </source>
</evidence>
<dbReference type="InterPro" id="IPR000768">
    <property type="entry name" value="ART"/>
</dbReference>
<feature type="signal peptide" evidence="10">
    <location>
        <begin position="1"/>
        <end position="16"/>
    </location>
</feature>
<dbReference type="GO" id="GO:0106274">
    <property type="term" value="F:NAD+-protein-arginine ADP-ribosyltransferase activity"/>
    <property type="evidence" value="ECO:0007669"/>
    <property type="project" value="UniProtKB-EC"/>
</dbReference>
<evidence type="ECO:0000256" key="10">
    <source>
        <dbReference type="RuleBase" id="RU361228"/>
    </source>
</evidence>
<sequence length="281" mass="32649">MLLIIEALLLISAALGKDHRAATEEEIVPLDMALNSVDDYYEGCREKMADLVQNEYLEKELKNSNIFEEAFKEGNNKFYRSWFGKLRKIHKIAIYAYTFNKPGLINLNIHVKFNNDTRYDKQNYPVMKYEWYSLHFLLTEAIQILKKTQNRCFKTFRGTDVAFDKDVLNIEVRFGSFTSSSLDPNKANKFGTLSCFEIHTCEGADISNYSMLPHEKEVLIPPYEKFIVTAIRTRKYKKIGECKTVFCETVFMLKSSGIISYLNCALFKKPTKTITKYYGLL</sequence>
<accession>A0A6P6MI20</accession>
<dbReference type="PANTHER" id="PTHR10339:SF27">
    <property type="entry name" value="NAD(P)(+)--ARGININE ADP-RIBOSYLTRANSFERASE"/>
    <property type="match status" value="1"/>
</dbReference>
<evidence type="ECO:0000256" key="1">
    <source>
        <dbReference type="ARBA" id="ARBA00009558"/>
    </source>
</evidence>
<evidence type="ECO:0000256" key="3">
    <source>
        <dbReference type="ARBA" id="ARBA00022679"/>
    </source>
</evidence>
<dbReference type="RefSeq" id="XP_026096049.1">
    <property type="nucleotide sequence ID" value="XM_026240264.1"/>
</dbReference>
<protein>
    <recommendedName>
        <fullName evidence="10">NAD(P)(+)--arginine ADP-ribosyltransferase</fullName>
        <ecNumber evidence="10">2.4.2.31</ecNumber>
    </recommendedName>
    <alternativeName>
        <fullName evidence="10">Mono(ADP-ribosyl)transferase</fullName>
    </alternativeName>
</protein>
<dbReference type="PANTHER" id="PTHR10339">
    <property type="entry name" value="ADP-RIBOSYLTRANSFERASE"/>
    <property type="match status" value="1"/>
</dbReference>
<dbReference type="SUPFAM" id="SSF56399">
    <property type="entry name" value="ADP-ribosylation"/>
    <property type="match status" value="1"/>
</dbReference>
<evidence type="ECO:0000256" key="2">
    <source>
        <dbReference type="ARBA" id="ARBA00022676"/>
    </source>
</evidence>
<dbReference type="GO" id="GO:0003950">
    <property type="term" value="F:NAD+ poly-ADP-ribosyltransferase activity"/>
    <property type="evidence" value="ECO:0007669"/>
    <property type="project" value="TreeGrafter"/>
</dbReference>
<keyword evidence="6 10" id="KW-0521">NADP</keyword>
<dbReference type="EC" id="2.4.2.31" evidence="10"/>
<gene>
    <name evidence="12" type="primary">LOC113067795</name>
</gene>
<dbReference type="GO" id="GO:0016779">
    <property type="term" value="F:nucleotidyltransferase activity"/>
    <property type="evidence" value="ECO:0007669"/>
    <property type="project" value="UniProtKB-KW"/>
</dbReference>
<organism evidence="11 12">
    <name type="scientific">Carassius auratus</name>
    <name type="common">Goldfish</name>
    <dbReference type="NCBI Taxonomy" id="7957"/>
    <lineage>
        <taxon>Eukaryota</taxon>
        <taxon>Metazoa</taxon>
        <taxon>Chordata</taxon>
        <taxon>Craniata</taxon>
        <taxon>Vertebrata</taxon>
        <taxon>Euteleostomi</taxon>
        <taxon>Actinopterygii</taxon>
        <taxon>Neopterygii</taxon>
        <taxon>Teleostei</taxon>
        <taxon>Ostariophysi</taxon>
        <taxon>Cypriniformes</taxon>
        <taxon>Cyprinidae</taxon>
        <taxon>Cyprininae</taxon>
        <taxon>Carassius</taxon>
    </lineage>
</organism>
<evidence type="ECO:0000256" key="9">
    <source>
        <dbReference type="ARBA" id="ARBA00047597"/>
    </source>
</evidence>
<name>A0A6P6MI20_CARAU</name>
<keyword evidence="4" id="KW-0548">Nucleotidyltransferase</keyword>
<evidence type="ECO:0000313" key="11">
    <source>
        <dbReference type="Proteomes" id="UP000515129"/>
    </source>
</evidence>
<dbReference type="PROSITE" id="PS51996">
    <property type="entry name" value="TR_MART"/>
    <property type="match status" value="1"/>
</dbReference>
<dbReference type="OrthoDB" id="423533at2759"/>
<dbReference type="FunFam" id="3.90.176.10:FF:000001">
    <property type="entry name" value="NAD(P)(+)--arginine ADP-ribosyltransferase"/>
    <property type="match status" value="1"/>
</dbReference>
<keyword evidence="2 10" id="KW-0328">Glycosyltransferase</keyword>
<dbReference type="Gene3D" id="3.90.176.10">
    <property type="entry name" value="Toxin ADP-ribosyltransferase, Chain A, domain 1"/>
    <property type="match status" value="1"/>
</dbReference>
<evidence type="ECO:0000256" key="7">
    <source>
        <dbReference type="ARBA" id="ARBA00023027"/>
    </source>
</evidence>
<dbReference type="KEGG" id="caua:113067795"/>
<evidence type="ECO:0000256" key="4">
    <source>
        <dbReference type="ARBA" id="ARBA00022695"/>
    </source>
</evidence>
<keyword evidence="11" id="KW-1185">Reference proteome</keyword>
<dbReference type="AlphaFoldDB" id="A0A6P6MI20"/>
<proteinExistence type="inferred from homology"/>
<reference evidence="12" key="1">
    <citation type="submission" date="2025-08" db="UniProtKB">
        <authorList>
            <consortium name="RefSeq"/>
        </authorList>
    </citation>
    <scope>IDENTIFICATION</scope>
    <source>
        <strain evidence="12">Wakin</strain>
        <tissue evidence="12">Muscle</tissue>
    </source>
</reference>
<dbReference type="PRINTS" id="PR00970">
    <property type="entry name" value="RIBTRNSFRASE"/>
</dbReference>
<keyword evidence="5 10" id="KW-0732">Signal</keyword>
<evidence type="ECO:0000256" key="5">
    <source>
        <dbReference type="ARBA" id="ARBA00022729"/>
    </source>
</evidence>
<keyword evidence="3 10" id="KW-0808">Transferase</keyword>
<dbReference type="InterPro" id="IPR050999">
    <property type="entry name" value="ADP-ribosyltransferase_ARG"/>
</dbReference>